<dbReference type="Pfam" id="PF05107">
    <property type="entry name" value="Cas_Cas7"/>
    <property type="match status" value="1"/>
</dbReference>
<gene>
    <name evidence="1" type="ORF">KL86SPO_70004</name>
</gene>
<dbReference type="InterPro" id="IPR006482">
    <property type="entry name" value="Cas7_Csh2/Csh2"/>
</dbReference>
<sequence>MNMTNRVYGVAAIRSIMANWNADFSTRPKTISNGTIFGSDKAFKYPIKRMWQASGEKVLAIKSYKIETKNNEEEAGKLQPRDLQERYEQIFNTILEKKTPSREVLKNLFSAIDVMNFGATFAAKDQNISITGAVQIGQGFNKYKDTQIESQDILSPYRNSNEKKEAATASTLGSKTVTDEAHYFYAFAVNPGNYLEYLDLGIDGFTGYTREAFDKFKKGCLMAATAFHTNSKSGSENEFALFVHCAESSELYLPNLDRYVDFSKQNGRNTITLTKLAELLKGHEQAIDRVEVYYNPLDTDVELGGLACTTYDLCGRVITGNR</sequence>
<dbReference type="RefSeq" id="WP_288185644.1">
    <property type="nucleotide sequence ID" value="NZ_LT608335.1"/>
</dbReference>
<accession>A0A212M057</accession>
<dbReference type="EMBL" id="FMJE01000007">
    <property type="protein sequence ID" value="SCM83146.1"/>
    <property type="molecule type" value="Genomic_DNA"/>
</dbReference>
<protein>
    <recommendedName>
        <fullName evidence="2">CRISPR-associated protein</fullName>
    </recommendedName>
</protein>
<name>A0A212M057_9FIRM</name>
<reference evidence="1" key="1">
    <citation type="submission" date="2016-08" db="EMBL/GenBank/DDBJ databases">
        <authorList>
            <person name="Seilhamer J.J."/>
        </authorList>
    </citation>
    <scope>NUCLEOTIDE SEQUENCE</scope>
    <source>
        <strain evidence="1">86</strain>
    </source>
</reference>
<dbReference type="GO" id="GO:0043571">
    <property type="term" value="P:maintenance of CRISPR repeat elements"/>
    <property type="evidence" value="ECO:0007669"/>
    <property type="project" value="InterPro"/>
</dbReference>
<organism evidence="1">
    <name type="scientific">uncultured Sporomusa sp</name>
    <dbReference type="NCBI Taxonomy" id="307249"/>
    <lineage>
        <taxon>Bacteria</taxon>
        <taxon>Bacillati</taxon>
        <taxon>Bacillota</taxon>
        <taxon>Negativicutes</taxon>
        <taxon>Selenomonadales</taxon>
        <taxon>Sporomusaceae</taxon>
        <taxon>Sporomusa</taxon>
        <taxon>environmental samples</taxon>
    </lineage>
</organism>
<proteinExistence type="predicted"/>
<dbReference type="AlphaFoldDB" id="A0A212M057"/>
<evidence type="ECO:0000313" key="1">
    <source>
        <dbReference type="EMBL" id="SCM83146.1"/>
    </source>
</evidence>
<evidence type="ECO:0008006" key="2">
    <source>
        <dbReference type="Google" id="ProtNLM"/>
    </source>
</evidence>